<dbReference type="GO" id="GO:0046933">
    <property type="term" value="F:proton-transporting ATP synthase activity, rotational mechanism"/>
    <property type="evidence" value="ECO:0007669"/>
    <property type="project" value="UniProtKB-UniRule"/>
</dbReference>
<evidence type="ECO:0000313" key="17">
    <source>
        <dbReference type="Proteomes" id="UP000054874"/>
    </source>
</evidence>
<dbReference type="Proteomes" id="UP000054874">
    <property type="component" value="Unassembled WGS sequence"/>
</dbReference>
<evidence type="ECO:0000256" key="3">
    <source>
        <dbReference type="ARBA" id="ARBA00022475"/>
    </source>
</evidence>
<dbReference type="AlphaFoldDB" id="A0A0V8QFW4"/>
<keyword evidence="3 13" id="KW-1003">Cell membrane</keyword>
<dbReference type="InterPro" id="IPR002146">
    <property type="entry name" value="ATP_synth_b/b'su_bac/chlpt"/>
</dbReference>
<dbReference type="RefSeq" id="WP_058352341.1">
    <property type="nucleotide sequence ID" value="NZ_CABMMD010000135.1"/>
</dbReference>
<dbReference type="PANTHER" id="PTHR33445">
    <property type="entry name" value="ATP SYNTHASE SUBUNIT B', CHLOROPLASTIC"/>
    <property type="match status" value="1"/>
</dbReference>
<keyword evidence="8 13" id="KW-0406">Ion transport</keyword>
<sequence>MYVFLATEGFDRLFGLDLQLLADAAIEALAIFVLFLGMSYLLFNPAREFLKKRQDKIAADMEAAEKGREEAGRLQAEYSKKLSEVSKEAEAILSETRKKAQKKENEIVNEANAEAARIRERANKEIELEKSKVKDEVKKEMISVASLMAGKVAAASMDEKAQAELIENTLKEMGDETWQN</sequence>
<evidence type="ECO:0000256" key="1">
    <source>
        <dbReference type="ARBA" id="ARBA00005513"/>
    </source>
</evidence>
<keyword evidence="6 13" id="KW-0375">Hydrogen ion transport</keyword>
<keyword evidence="5 13" id="KW-0812">Transmembrane</keyword>
<evidence type="ECO:0000256" key="4">
    <source>
        <dbReference type="ARBA" id="ARBA00022547"/>
    </source>
</evidence>
<keyword evidence="17" id="KW-1185">Reference proteome</keyword>
<evidence type="ECO:0000256" key="7">
    <source>
        <dbReference type="ARBA" id="ARBA00022989"/>
    </source>
</evidence>
<protein>
    <recommendedName>
        <fullName evidence="13">ATP synthase subunit b</fullName>
    </recommendedName>
    <alternativeName>
        <fullName evidence="13">ATP synthase F(0) sector subunit b</fullName>
    </alternativeName>
    <alternativeName>
        <fullName evidence="13">ATPase subunit I</fullName>
    </alternativeName>
    <alternativeName>
        <fullName evidence="13">F-type ATPase subunit b</fullName>
        <shortName evidence="13">F-ATPase subunit b</shortName>
    </alternativeName>
</protein>
<dbReference type="InterPro" id="IPR028987">
    <property type="entry name" value="ATP_synth_B-like_membr_sf"/>
</dbReference>
<dbReference type="CDD" id="cd06503">
    <property type="entry name" value="ATP-synt_Fo_b"/>
    <property type="match status" value="1"/>
</dbReference>
<dbReference type="GO" id="GO:0046961">
    <property type="term" value="F:proton-transporting ATPase activity, rotational mechanism"/>
    <property type="evidence" value="ECO:0007669"/>
    <property type="project" value="TreeGrafter"/>
</dbReference>
<evidence type="ECO:0000256" key="15">
    <source>
        <dbReference type="SAM" id="Coils"/>
    </source>
</evidence>
<evidence type="ECO:0000256" key="11">
    <source>
        <dbReference type="ARBA" id="ARBA00025198"/>
    </source>
</evidence>
<dbReference type="EMBL" id="LNAM01000135">
    <property type="protein sequence ID" value="KSV59442.1"/>
    <property type="molecule type" value="Genomic_DNA"/>
</dbReference>
<keyword evidence="7 13" id="KW-1133">Transmembrane helix</keyword>
<feature type="transmembrane region" description="Helical" evidence="13">
    <location>
        <begin position="20"/>
        <end position="43"/>
    </location>
</feature>
<dbReference type="GO" id="GO:0045259">
    <property type="term" value="C:proton-transporting ATP synthase complex"/>
    <property type="evidence" value="ECO:0007669"/>
    <property type="project" value="UniProtKB-KW"/>
</dbReference>
<proteinExistence type="inferred from homology"/>
<feature type="coiled-coil region" evidence="15">
    <location>
        <begin position="86"/>
        <end position="139"/>
    </location>
</feature>
<evidence type="ECO:0000256" key="10">
    <source>
        <dbReference type="ARBA" id="ARBA00023310"/>
    </source>
</evidence>
<evidence type="ECO:0000313" key="16">
    <source>
        <dbReference type="EMBL" id="KSV59442.1"/>
    </source>
</evidence>
<comment type="caution">
    <text evidence="16">The sequence shown here is derived from an EMBL/GenBank/DDBJ whole genome shotgun (WGS) entry which is preliminary data.</text>
</comment>
<dbReference type="InterPro" id="IPR005864">
    <property type="entry name" value="ATP_synth_F0_bsu_bac"/>
</dbReference>
<organism evidence="16 17">
    <name type="scientific">Acetivibrio ethanolgignens</name>
    <dbReference type="NCBI Taxonomy" id="290052"/>
    <lineage>
        <taxon>Bacteria</taxon>
        <taxon>Bacillati</taxon>
        <taxon>Bacillota</taxon>
        <taxon>Clostridia</taxon>
        <taxon>Eubacteriales</taxon>
        <taxon>Oscillospiraceae</taxon>
        <taxon>Acetivibrio</taxon>
    </lineage>
</organism>
<dbReference type="PANTHER" id="PTHR33445:SF1">
    <property type="entry name" value="ATP SYNTHASE SUBUNIT B"/>
    <property type="match status" value="1"/>
</dbReference>
<comment type="subunit">
    <text evidence="13">F-type ATPases have 2 components, F(1) - the catalytic core - and F(0) - the membrane proton channel. F(1) has five subunits: alpha(3), beta(3), gamma(1), delta(1), epsilon(1). F(0) has three main subunits: a(1), b(2) and c(10-14). The alpha and beta chains form an alternating ring which encloses part of the gamma chain. F(1) is attached to F(0) by a central stalk formed by the gamma and epsilon chains, while a peripheral stalk is formed by the delta and b chains.</text>
</comment>
<dbReference type="SUPFAM" id="SSF81573">
    <property type="entry name" value="F1F0 ATP synthase subunit B, membrane domain"/>
    <property type="match status" value="1"/>
</dbReference>
<keyword evidence="15" id="KW-0175">Coiled coil</keyword>
<evidence type="ECO:0000256" key="6">
    <source>
        <dbReference type="ARBA" id="ARBA00022781"/>
    </source>
</evidence>
<dbReference type="OrthoDB" id="1766706at2"/>
<evidence type="ECO:0000256" key="9">
    <source>
        <dbReference type="ARBA" id="ARBA00023136"/>
    </source>
</evidence>
<dbReference type="STRING" id="290052.ASU35_08940"/>
<comment type="function">
    <text evidence="13">Component of the F(0) channel, it forms part of the peripheral stalk, linking F(1) to F(0).</text>
</comment>
<dbReference type="HAMAP" id="MF_01398">
    <property type="entry name" value="ATP_synth_b_bprime"/>
    <property type="match status" value="1"/>
</dbReference>
<accession>A0A0V8QFW4</accession>
<keyword evidence="10 13" id="KW-0066">ATP synthesis</keyword>
<keyword evidence="4 13" id="KW-0138">CF(0)</keyword>
<comment type="function">
    <text evidence="11 13">F(1)F(0) ATP synthase produces ATP from ADP in the presence of a proton or sodium gradient. F-type ATPases consist of two structural domains, F(1) containing the extramembraneous catalytic core and F(0) containing the membrane proton channel, linked together by a central stalk and a peripheral stalk. During catalysis, ATP synthesis in the catalytic domain of F(1) is coupled via a rotary mechanism of the central stalk subunits to proton translocation.</text>
</comment>
<evidence type="ECO:0000256" key="14">
    <source>
        <dbReference type="RuleBase" id="RU003848"/>
    </source>
</evidence>
<comment type="similarity">
    <text evidence="1 13 14">Belongs to the ATPase B chain family.</text>
</comment>
<keyword evidence="9 13" id="KW-0472">Membrane</keyword>
<gene>
    <name evidence="13" type="primary">atpF</name>
    <name evidence="16" type="ORF">ASU35_08940</name>
</gene>
<evidence type="ECO:0000256" key="5">
    <source>
        <dbReference type="ARBA" id="ARBA00022692"/>
    </source>
</evidence>
<dbReference type="GO" id="GO:0012505">
    <property type="term" value="C:endomembrane system"/>
    <property type="evidence" value="ECO:0007669"/>
    <property type="project" value="UniProtKB-SubCell"/>
</dbReference>
<evidence type="ECO:0000256" key="8">
    <source>
        <dbReference type="ARBA" id="ARBA00023065"/>
    </source>
</evidence>
<name>A0A0V8QFW4_9FIRM</name>
<comment type="subcellular location">
    <subcellularLocation>
        <location evidence="13">Cell membrane</location>
        <topology evidence="13">Single-pass membrane protein</topology>
    </subcellularLocation>
    <subcellularLocation>
        <location evidence="12">Endomembrane system</location>
        <topology evidence="12">Single-pass membrane protein</topology>
    </subcellularLocation>
</comment>
<keyword evidence="2 13" id="KW-0813">Transport</keyword>
<dbReference type="Pfam" id="PF00430">
    <property type="entry name" value="ATP-synt_B"/>
    <property type="match status" value="1"/>
</dbReference>
<evidence type="ECO:0000256" key="2">
    <source>
        <dbReference type="ARBA" id="ARBA00022448"/>
    </source>
</evidence>
<reference evidence="16 17" key="1">
    <citation type="submission" date="2015-11" db="EMBL/GenBank/DDBJ databases">
        <title>Butyribacter intestini gen. nov., sp. nov., a butyric acid-producing bacterium of the family Lachnospiraceae isolated from the human faeces.</title>
        <authorList>
            <person name="Zou Y."/>
            <person name="Xue W."/>
            <person name="Luo G."/>
            <person name="Lv M."/>
        </authorList>
    </citation>
    <scope>NUCLEOTIDE SEQUENCE [LARGE SCALE GENOMIC DNA]</scope>
    <source>
        <strain evidence="16 17">ACET-33324</strain>
    </source>
</reference>
<dbReference type="InterPro" id="IPR050059">
    <property type="entry name" value="ATP_synthase_B_chain"/>
</dbReference>
<dbReference type="NCBIfam" id="TIGR01144">
    <property type="entry name" value="ATP_synt_b"/>
    <property type="match status" value="1"/>
</dbReference>
<evidence type="ECO:0000256" key="12">
    <source>
        <dbReference type="ARBA" id="ARBA00037847"/>
    </source>
</evidence>
<dbReference type="GO" id="GO:0005886">
    <property type="term" value="C:plasma membrane"/>
    <property type="evidence" value="ECO:0007669"/>
    <property type="project" value="UniProtKB-SubCell"/>
</dbReference>
<evidence type="ECO:0000256" key="13">
    <source>
        <dbReference type="HAMAP-Rule" id="MF_01398"/>
    </source>
</evidence>